<gene>
    <name evidence="3" type="ORF">GCM10017577_47150</name>
</gene>
<reference evidence="3" key="1">
    <citation type="journal article" date="2014" name="Int. J. Syst. Evol. Microbiol.">
        <title>Complete genome sequence of Corynebacterium casei LMG S-19264T (=DSM 44701T), isolated from a smear-ripened cheese.</title>
        <authorList>
            <consortium name="US DOE Joint Genome Institute (JGI-PGF)"/>
            <person name="Walter F."/>
            <person name="Albersmeier A."/>
            <person name="Kalinowski J."/>
            <person name="Ruckert C."/>
        </authorList>
    </citation>
    <scope>NUCLEOTIDE SEQUENCE</scope>
    <source>
        <strain evidence="3">VKM Ac-1069</strain>
    </source>
</reference>
<feature type="region of interest" description="Disordered" evidence="1">
    <location>
        <begin position="72"/>
        <end position="113"/>
    </location>
</feature>
<keyword evidence="2" id="KW-0472">Membrane</keyword>
<evidence type="ECO:0000256" key="2">
    <source>
        <dbReference type="SAM" id="Phobius"/>
    </source>
</evidence>
<evidence type="ECO:0000313" key="4">
    <source>
        <dbReference type="Proteomes" id="UP001143463"/>
    </source>
</evidence>
<evidence type="ECO:0000313" key="3">
    <source>
        <dbReference type="EMBL" id="GLL13571.1"/>
    </source>
</evidence>
<protein>
    <submittedName>
        <fullName evidence="3">Uncharacterized protein</fullName>
    </submittedName>
</protein>
<comment type="caution">
    <text evidence="3">The sequence shown here is derived from an EMBL/GenBank/DDBJ whole genome shotgun (WGS) entry which is preliminary data.</text>
</comment>
<dbReference type="Proteomes" id="UP001143463">
    <property type="component" value="Unassembled WGS sequence"/>
</dbReference>
<organism evidence="3 4">
    <name type="scientific">Pseudonocardia halophobica</name>
    <dbReference type="NCBI Taxonomy" id="29401"/>
    <lineage>
        <taxon>Bacteria</taxon>
        <taxon>Bacillati</taxon>
        <taxon>Actinomycetota</taxon>
        <taxon>Actinomycetes</taxon>
        <taxon>Pseudonocardiales</taxon>
        <taxon>Pseudonocardiaceae</taxon>
        <taxon>Pseudonocardia</taxon>
    </lineage>
</organism>
<feature type="compositionally biased region" description="Polar residues" evidence="1">
    <location>
        <begin position="72"/>
        <end position="82"/>
    </location>
</feature>
<keyword evidence="2" id="KW-0812">Transmembrane</keyword>
<dbReference type="EMBL" id="BSFQ01000023">
    <property type="protein sequence ID" value="GLL13571.1"/>
    <property type="molecule type" value="Genomic_DNA"/>
</dbReference>
<keyword evidence="2" id="KW-1133">Transmembrane helix</keyword>
<evidence type="ECO:0000256" key="1">
    <source>
        <dbReference type="SAM" id="MobiDB-lite"/>
    </source>
</evidence>
<proteinExistence type="predicted"/>
<keyword evidence="4" id="KW-1185">Reference proteome</keyword>
<feature type="compositionally biased region" description="Polar residues" evidence="1">
    <location>
        <begin position="91"/>
        <end position="111"/>
    </location>
</feature>
<accession>A0A9W6NYA9</accession>
<dbReference type="AlphaFoldDB" id="A0A9W6NYA9"/>
<reference evidence="3" key="2">
    <citation type="submission" date="2023-01" db="EMBL/GenBank/DDBJ databases">
        <authorList>
            <person name="Sun Q."/>
            <person name="Evtushenko L."/>
        </authorList>
    </citation>
    <scope>NUCLEOTIDE SEQUENCE</scope>
    <source>
        <strain evidence="3">VKM Ac-1069</strain>
    </source>
</reference>
<name>A0A9W6NYA9_9PSEU</name>
<feature type="transmembrane region" description="Helical" evidence="2">
    <location>
        <begin position="20"/>
        <end position="44"/>
    </location>
</feature>
<sequence length="140" mass="14093">MLSVPRPSIPPPRLAASRTTTGTVLTGAVTALLALTAVVVLVLAGGGSGRWDGVAGTPLVGGSAAPVLLQASHGSSNHSPQICQPPEQSALAPQQLDNTTSAPQAQITSPPTASPLRVESLISSIDAEAGSIYKLCVIRR</sequence>